<dbReference type="Gene3D" id="3.40.50.150">
    <property type="entry name" value="Vaccinia Virus protein VP39"/>
    <property type="match status" value="1"/>
</dbReference>
<sequence length="414" mass="46126">MRKEPATVVMSEMKQAYTIKPQTAVASPDSSTTDLVFPIELVAPVVGMTHSFIRRALGRKSILSEADVRQLLDQDAFSETFVPRSRVLEYLRRAVTGAVLVAESQEVIQKDSFVVGDALQLIGRLKDGSVNTVVTSTPYWAMRVYDEPGERLWADGENCSFGLEQTPEGFIRHSVEVLHALLPKIAADGSVWWNIMDSYNTRTQIRGSAVETLHAMQGKDGRSWKDHEYLRYSAGHSYLKDGEQCLIPQRIAQRAAQIGYYVKSTISWCKQATTPEPQQSRVSRNVEYILHLTRERTPKFNKAAYLELPSDLGGRQLLESDKLSDFWYLPTSSGRDGHGAQFPVQRPGRCIAISTDPGDVVLDPFMGAGTTAVAAKKLERSYIGFDVSAEYLATAERVLTSTTVQQPLFTAELR</sequence>
<dbReference type="Pfam" id="PF01555">
    <property type="entry name" value="N6_N4_Mtase"/>
    <property type="match status" value="1"/>
</dbReference>
<evidence type="ECO:0000313" key="6">
    <source>
        <dbReference type="Proteomes" id="UP000235598"/>
    </source>
</evidence>
<dbReference type="GO" id="GO:0003677">
    <property type="term" value="F:DNA binding"/>
    <property type="evidence" value="ECO:0007669"/>
    <property type="project" value="InterPro"/>
</dbReference>
<dbReference type="GO" id="GO:0008170">
    <property type="term" value="F:N-methyltransferase activity"/>
    <property type="evidence" value="ECO:0007669"/>
    <property type="project" value="InterPro"/>
</dbReference>
<dbReference type="OrthoDB" id="9773060at2"/>
<dbReference type="InterPro" id="IPR029063">
    <property type="entry name" value="SAM-dependent_MTases_sf"/>
</dbReference>
<dbReference type="PRINTS" id="PR00508">
    <property type="entry name" value="S21N4MTFRASE"/>
</dbReference>
<accession>A0A2N6VR83</accession>
<feature type="domain" description="DNA methylase N-4/N-6" evidence="4">
    <location>
        <begin position="130"/>
        <end position="396"/>
    </location>
</feature>
<proteinExistence type="inferred from homology"/>
<keyword evidence="1 5" id="KW-0489">Methyltransferase</keyword>
<dbReference type="Proteomes" id="UP000235598">
    <property type="component" value="Unassembled WGS sequence"/>
</dbReference>
<dbReference type="GO" id="GO:0032259">
    <property type="term" value="P:methylation"/>
    <property type="evidence" value="ECO:0007669"/>
    <property type="project" value="UniProtKB-KW"/>
</dbReference>
<protein>
    <recommendedName>
        <fullName evidence="3">Methyltransferase</fullName>
        <ecNumber evidence="3">2.1.1.-</ecNumber>
    </recommendedName>
</protein>
<dbReference type="InterPro" id="IPR002941">
    <property type="entry name" value="DNA_methylase_N4/N6"/>
</dbReference>
<evidence type="ECO:0000313" key="5">
    <source>
        <dbReference type="EMBL" id="PMD06543.1"/>
    </source>
</evidence>
<evidence type="ECO:0000259" key="4">
    <source>
        <dbReference type="Pfam" id="PF01555"/>
    </source>
</evidence>
<gene>
    <name evidence="5" type="ORF">CJ199_04055</name>
</gene>
<comment type="caution">
    <text evidence="5">The sequence shown here is derived from an EMBL/GenBank/DDBJ whole genome shotgun (WGS) entry which is preliminary data.</text>
</comment>
<name>A0A2N6VR83_9MICO</name>
<comment type="similarity">
    <text evidence="3">Belongs to the N(4)/N(6)-methyltransferase family.</text>
</comment>
<dbReference type="EMBL" id="PNHK01000001">
    <property type="protein sequence ID" value="PMD06543.1"/>
    <property type="molecule type" value="Genomic_DNA"/>
</dbReference>
<dbReference type="InterPro" id="IPR001091">
    <property type="entry name" value="RM_Methyltransferase"/>
</dbReference>
<evidence type="ECO:0000256" key="2">
    <source>
        <dbReference type="ARBA" id="ARBA00022679"/>
    </source>
</evidence>
<organism evidence="5 6">
    <name type="scientific">Brevibacterium paucivorans</name>
    <dbReference type="NCBI Taxonomy" id="170994"/>
    <lineage>
        <taxon>Bacteria</taxon>
        <taxon>Bacillati</taxon>
        <taxon>Actinomycetota</taxon>
        <taxon>Actinomycetes</taxon>
        <taxon>Micrococcales</taxon>
        <taxon>Brevibacteriaceae</taxon>
        <taxon>Brevibacterium</taxon>
    </lineage>
</organism>
<reference evidence="5 6" key="1">
    <citation type="submission" date="2017-09" db="EMBL/GenBank/DDBJ databases">
        <title>Bacterial strain isolated from the female urinary microbiota.</title>
        <authorList>
            <person name="Thomas-White K."/>
            <person name="Kumar N."/>
            <person name="Forster S."/>
            <person name="Putonti C."/>
            <person name="Lawley T."/>
            <person name="Wolfe A.J."/>
        </authorList>
    </citation>
    <scope>NUCLEOTIDE SEQUENCE [LARGE SCALE GENOMIC DNA]</scope>
    <source>
        <strain evidence="5 6">UMB1301</strain>
    </source>
</reference>
<dbReference type="SUPFAM" id="SSF53335">
    <property type="entry name" value="S-adenosyl-L-methionine-dependent methyltransferases"/>
    <property type="match status" value="1"/>
</dbReference>
<evidence type="ECO:0000256" key="1">
    <source>
        <dbReference type="ARBA" id="ARBA00022603"/>
    </source>
</evidence>
<dbReference type="EC" id="2.1.1.-" evidence="3"/>
<evidence type="ECO:0000256" key="3">
    <source>
        <dbReference type="RuleBase" id="RU362026"/>
    </source>
</evidence>
<dbReference type="AlphaFoldDB" id="A0A2N6VR83"/>
<keyword evidence="2 5" id="KW-0808">Transferase</keyword>